<dbReference type="EMBL" id="JBHTCR010000007">
    <property type="protein sequence ID" value="MFC7347971.1"/>
    <property type="molecule type" value="Genomic_DNA"/>
</dbReference>
<keyword evidence="1 2" id="KW-0732">Signal</keyword>
<reference evidence="5" key="1">
    <citation type="journal article" date="2019" name="Int. J. Syst. Evol. Microbiol.">
        <title>The Global Catalogue of Microorganisms (GCM) 10K type strain sequencing project: providing services to taxonomists for standard genome sequencing and annotation.</title>
        <authorList>
            <consortium name="The Broad Institute Genomics Platform"/>
            <consortium name="The Broad Institute Genome Sequencing Center for Infectious Disease"/>
            <person name="Wu L."/>
            <person name="Ma J."/>
        </authorList>
    </citation>
    <scope>NUCLEOTIDE SEQUENCE [LARGE SCALE GENOMIC DNA]</scope>
    <source>
        <strain evidence="5">CCUG 54781</strain>
    </source>
</reference>
<proteinExistence type="predicted"/>
<keyword evidence="5" id="KW-1185">Reference proteome</keyword>
<name>A0ABW2LZG0_9FLAO</name>
<protein>
    <submittedName>
        <fullName evidence="4">T9SS type A sorting domain-containing protein</fullName>
    </submittedName>
</protein>
<evidence type="ECO:0000313" key="5">
    <source>
        <dbReference type="Proteomes" id="UP001596550"/>
    </source>
</evidence>
<feature type="chain" id="PRO_5046636014" evidence="2">
    <location>
        <begin position="21"/>
        <end position="254"/>
    </location>
</feature>
<dbReference type="Proteomes" id="UP001596550">
    <property type="component" value="Unassembled WGS sequence"/>
</dbReference>
<evidence type="ECO:0000259" key="3">
    <source>
        <dbReference type="Pfam" id="PF18962"/>
    </source>
</evidence>
<dbReference type="InterPro" id="IPR045266">
    <property type="entry name" value="DOH_DOMON"/>
</dbReference>
<dbReference type="RefSeq" id="WP_378180776.1">
    <property type="nucleotide sequence ID" value="NZ_JBHTCR010000007.1"/>
</dbReference>
<evidence type="ECO:0000256" key="1">
    <source>
        <dbReference type="ARBA" id="ARBA00022729"/>
    </source>
</evidence>
<accession>A0ABW2LZG0</accession>
<evidence type="ECO:0000256" key="2">
    <source>
        <dbReference type="SAM" id="SignalP"/>
    </source>
</evidence>
<sequence length="254" mass="26791">MKSKLLSIAMLFAANALAFAQYSSALFPVGTTGVSVKLETTPSIVRVTLVGPSNSYLAIGAGTSGMANGSDGFIYSDASTRDYGFTGVGIPPTPDAVQDWTVVSNTVSGTTRTVIATRSLNGGPGDIPIPNAAGNLEIFVARGNNTLTLSNHGGANRGYATLVMAFDASLATSEVHPDVKQRFKIYPNPAKGTVNFENVDKIKSVDIYETAGRKVKTVKVDGANIDVSGLKSGNYYFEITLKDGSLYYEKLIKE</sequence>
<feature type="signal peptide" evidence="2">
    <location>
        <begin position="1"/>
        <end position="20"/>
    </location>
</feature>
<gene>
    <name evidence="4" type="ORF">ACFQO9_14690</name>
</gene>
<comment type="caution">
    <text evidence="4">The sequence shown here is derived from an EMBL/GenBank/DDBJ whole genome shotgun (WGS) entry which is preliminary data.</text>
</comment>
<dbReference type="Pfam" id="PF18962">
    <property type="entry name" value="Por_Secre_tail"/>
    <property type="match status" value="1"/>
</dbReference>
<dbReference type="NCBIfam" id="TIGR04183">
    <property type="entry name" value="Por_Secre_tail"/>
    <property type="match status" value="1"/>
</dbReference>
<evidence type="ECO:0000313" key="4">
    <source>
        <dbReference type="EMBL" id="MFC7347971.1"/>
    </source>
</evidence>
<dbReference type="InterPro" id="IPR026444">
    <property type="entry name" value="Secre_tail"/>
</dbReference>
<feature type="domain" description="Secretion system C-terminal sorting" evidence="3">
    <location>
        <begin position="185"/>
        <end position="252"/>
    </location>
</feature>
<organism evidence="4 5">
    <name type="scientific">Chryseobacterium zhengzhouense</name>
    <dbReference type="NCBI Taxonomy" id="1636086"/>
    <lineage>
        <taxon>Bacteria</taxon>
        <taxon>Pseudomonadati</taxon>
        <taxon>Bacteroidota</taxon>
        <taxon>Flavobacteriia</taxon>
        <taxon>Flavobacteriales</taxon>
        <taxon>Weeksellaceae</taxon>
        <taxon>Chryseobacterium group</taxon>
        <taxon>Chryseobacterium</taxon>
    </lineage>
</organism>
<dbReference type="CDD" id="cd09631">
    <property type="entry name" value="DOMON_DOH"/>
    <property type="match status" value="1"/>
</dbReference>